<dbReference type="SMART" id="SM00967">
    <property type="entry name" value="SpoU_sub_bind"/>
    <property type="match status" value="1"/>
</dbReference>
<evidence type="ECO:0000313" key="6">
    <source>
        <dbReference type="EMBL" id="TKR22939.1"/>
    </source>
</evidence>
<dbReference type="CDD" id="cd18095">
    <property type="entry name" value="SpoU-like_rRNA-MTase"/>
    <property type="match status" value="1"/>
</dbReference>
<dbReference type="EMBL" id="SZYE01000125">
    <property type="protein sequence ID" value="TKR22939.1"/>
    <property type="molecule type" value="Genomic_DNA"/>
</dbReference>
<dbReference type="InterPro" id="IPR029028">
    <property type="entry name" value="Alpha/beta_knot_MTases"/>
</dbReference>
<evidence type="ECO:0000256" key="3">
    <source>
        <dbReference type="ARBA" id="ARBA00022679"/>
    </source>
</evidence>
<sequence>MTNPHADRVKAVRALATRSGRRRAGRYVVEGPQAVREAVRWAPHTVRDVYLTPEAADRYAEIVADAGAARLHLHLGDAAVLDAMSPDAQGVLAVADLPDAARPATRGEVPVGPLGADALDVVLAARPRLVAVLAQVRDPGNAGTVIRVADAAGADAVVVAGESVETTNPKVVRSTAGSLFHLPVVSGVPVADAVDALRRAGLAVLAADGTGDLDLDDLQDAATLAGASGPAAAPAAPAAPGTDDGAATDLRTPTAWLFGNEAWGLPAEDRDRADAVVRVPLRGRAESLNLGTAAAVCLYASSRAHR</sequence>
<organism evidence="6 7">
    <name type="scientific">Cellulomonas hominis</name>
    <dbReference type="NCBI Taxonomy" id="156981"/>
    <lineage>
        <taxon>Bacteria</taxon>
        <taxon>Bacillati</taxon>
        <taxon>Actinomycetota</taxon>
        <taxon>Actinomycetes</taxon>
        <taxon>Micrococcales</taxon>
        <taxon>Cellulomonadaceae</taxon>
        <taxon>Cellulomonas</taxon>
    </lineage>
</organism>
<dbReference type="InterPro" id="IPR053888">
    <property type="entry name" value="MRM3-like_sub_bind"/>
</dbReference>
<dbReference type="InterPro" id="IPR051259">
    <property type="entry name" value="rRNA_Methyltransferase"/>
</dbReference>
<dbReference type="InterPro" id="IPR029026">
    <property type="entry name" value="tRNA_m1G_MTases_N"/>
</dbReference>
<dbReference type="RefSeq" id="WP_154730250.1">
    <property type="nucleotide sequence ID" value="NZ_SZYE01000125.1"/>
</dbReference>
<dbReference type="InterPro" id="IPR029064">
    <property type="entry name" value="Ribosomal_eL30-like_sf"/>
</dbReference>
<protein>
    <submittedName>
        <fullName evidence="6">RNA methyltransferase</fullName>
    </submittedName>
</protein>
<dbReference type="GO" id="GO:0032259">
    <property type="term" value="P:methylation"/>
    <property type="evidence" value="ECO:0007669"/>
    <property type="project" value="UniProtKB-KW"/>
</dbReference>
<keyword evidence="2 6" id="KW-0489">Methyltransferase</keyword>
<evidence type="ECO:0000256" key="2">
    <source>
        <dbReference type="ARBA" id="ARBA00022603"/>
    </source>
</evidence>
<dbReference type="OrthoDB" id="9794400at2"/>
<dbReference type="SUPFAM" id="SSF75217">
    <property type="entry name" value="alpha/beta knot"/>
    <property type="match status" value="1"/>
</dbReference>
<dbReference type="PANTHER" id="PTHR43191:SF2">
    <property type="entry name" value="RRNA METHYLTRANSFERASE 3, MITOCHONDRIAL"/>
    <property type="match status" value="1"/>
</dbReference>
<comment type="caution">
    <text evidence="6">The sequence shown here is derived from an EMBL/GenBank/DDBJ whole genome shotgun (WGS) entry which is preliminary data.</text>
</comment>
<dbReference type="Gene3D" id="3.40.1280.10">
    <property type="match status" value="1"/>
</dbReference>
<dbReference type="PANTHER" id="PTHR43191">
    <property type="entry name" value="RRNA METHYLTRANSFERASE 3"/>
    <property type="match status" value="1"/>
</dbReference>
<dbReference type="SUPFAM" id="SSF55315">
    <property type="entry name" value="L30e-like"/>
    <property type="match status" value="1"/>
</dbReference>
<feature type="domain" description="RNA 2-O ribose methyltransferase substrate binding" evidence="5">
    <location>
        <begin position="28"/>
        <end position="101"/>
    </location>
</feature>
<dbReference type="GO" id="GO:0003723">
    <property type="term" value="F:RNA binding"/>
    <property type="evidence" value="ECO:0007669"/>
    <property type="project" value="InterPro"/>
</dbReference>
<dbReference type="InterPro" id="IPR001537">
    <property type="entry name" value="SpoU_MeTrfase"/>
</dbReference>
<dbReference type="Pfam" id="PF00588">
    <property type="entry name" value="SpoU_methylase"/>
    <property type="match status" value="1"/>
</dbReference>
<comment type="similarity">
    <text evidence="1">Belongs to the class IV-like SAM-binding methyltransferase superfamily. RNA methyltransferase TrmH family.</text>
</comment>
<dbReference type="InterPro" id="IPR013123">
    <property type="entry name" value="SpoU_subst-bd"/>
</dbReference>
<proteinExistence type="inferred from homology"/>
<dbReference type="GO" id="GO:0005737">
    <property type="term" value="C:cytoplasm"/>
    <property type="evidence" value="ECO:0007669"/>
    <property type="project" value="UniProtKB-ARBA"/>
</dbReference>
<evidence type="ECO:0000313" key="7">
    <source>
        <dbReference type="Proteomes" id="UP000308121"/>
    </source>
</evidence>
<evidence type="ECO:0000259" key="5">
    <source>
        <dbReference type="SMART" id="SM00967"/>
    </source>
</evidence>
<dbReference type="GO" id="GO:0008173">
    <property type="term" value="F:RNA methyltransferase activity"/>
    <property type="evidence" value="ECO:0007669"/>
    <property type="project" value="InterPro"/>
</dbReference>
<dbReference type="Proteomes" id="UP000308121">
    <property type="component" value="Unassembled WGS sequence"/>
</dbReference>
<name>A0A7Z8NPE6_9CELL</name>
<gene>
    <name evidence="6" type="ORF">FA014_13825</name>
</gene>
<dbReference type="Pfam" id="PF22435">
    <property type="entry name" value="MRM3-like_sub_bind"/>
    <property type="match status" value="1"/>
</dbReference>
<dbReference type="Gene3D" id="3.30.1330.30">
    <property type="match status" value="1"/>
</dbReference>
<dbReference type="AlphaFoldDB" id="A0A7Z8NPE6"/>
<feature type="region of interest" description="Disordered" evidence="4">
    <location>
        <begin position="229"/>
        <end position="249"/>
    </location>
</feature>
<dbReference type="GO" id="GO:0006396">
    <property type="term" value="P:RNA processing"/>
    <property type="evidence" value="ECO:0007669"/>
    <property type="project" value="InterPro"/>
</dbReference>
<reference evidence="6 7" key="1">
    <citation type="submission" date="2019-05" db="EMBL/GenBank/DDBJ databases">
        <title>Genome sequence of Cellulomonas hominis strain CS1.</title>
        <authorList>
            <person name="Belmont J."/>
            <person name="Maclea K.S."/>
        </authorList>
    </citation>
    <scope>NUCLEOTIDE SEQUENCE [LARGE SCALE GENOMIC DNA]</scope>
    <source>
        <strain evidence="6 7">CS1</strain>
    </source>
</reference>
<keyword evidence="3 6" id="KW-0808">Transferase</keyword>
<accession>A0A7Z8NPE6</accession>
<evidence type="ECO:0000256" key="1">
    <source>
        <dbReference type="ARBA" id="ARBA00007228"/>
    </source>
</evidence>
<evidence type="ECO:0000256" key="4">
    <source>
        <dbReference type="SAM" id="MobiDB-lite"/>
    </source>
</evidence>